<evidence type="ECO:0000313" key="10">
    <source>
        <dbReference type="Proteomes" id="UP000425916"/>
    </source>
</evidence>
<feature type="domain" description="Major facilitator superfamily (MFS) profile" evidence="8">
    <location>
        <begin position="7"/>
        <end position="390"/>
    </location>
</feature>
<keyword evidence="10" id="KW-1185">Reference proteome</keyword>
<feature type="transmembrane region" description="Helical" evidence="7">
    <location>
        <begin position="340"/>
        <end position="360"/>
    </location>
</feature>
<reference evidence="9 10" key="1">
    <citation type="submission" date="2019-11" db="EMBL/GenBank/DDBJ databases">
        <title>Genome sequence of Moorella glycerini DSM11254.</title>
        <authorList>
            <person name="Poehlein A."/>
            <person name="Boeer T."/>
            <person name="Daniel R."/>
        </authorList>
    </citation>
    <scope>NUCLEOTIDE SEQUENCE [LARGE SCALE GENOMIC DNA]</scope>
    <source>
        <strain evidence="9 10">DSM 11254</strain>
    </source>
</reference>
<feature type="transmembrane region" description="Helical" evidence="7">
    <location>
        <begin position="249"/>
        <end position="272"/>
    </location>
</feature>
<name>A0A6I5ZNH2_9FIRM</name>
<evidence type="ECO:0000256" key="4">
    <source>
        <dbReference type="ARBA" id="ARBA00022692"/>
    </source>
</evidence>
<dbReference type="Proteomes" id="UP000425916">
    <property type="component" value="Chromosome"/>
</dbReference>
<dbReference type="PANTHER" id="PTHR43124">
    <property type="entry name" value="PURINE EFFLUX PUMP PBUE"/>
    <property type="match status" value="1"/>
</dbReference>
<dbReference type="EMBL" id="CP046244">
    <property type="protein sequence ID" value="QGP91504.1"/>
    <property type="molecule type" value="Genomic_DNA"/>
</dbReference>
<dbReference type="PANTHER" id="PTHR43124:SF3">
    <property type="entry name" value="CHLORAMPHENICOL EFFLUX PUMP RV0191"/>
    <property type="match status" value="1"/>
</dbReference>
<keyword evidence="5 7" id="KW-1133">Transmembrane helix</keyword>
<protein>
    <submittedName>
        <fullName evidence="9">Major Facilitator Superfamily protein</fullName>
    </submittedName>
</protein>
<feature type="transmembrane region" description="Helical" evidence="7">
    <location>
        <begin position="303"/>
        <end position="328"/>
    </location>
</feature>
<dbReference type="GO" id="GO:0022857">
    <property type="term" value="F:transmembrane transporter activity"/>
    <property type="evidence" value="ECO:0007669"/>
    <property type="project" value="InterPro"/>
</dbReference>
<feature type="transmembrane region" description="Helical" evidence="7">
    <location>
        <begin position="162"/>
        <end position="181"/>
    </location>
</feature>
<gene>
    <name evidence="9" type="ORF">MGLY_08390</name>
</gene>
<evidence type="ECO:0000259" key="8">
    <source>
        <dbReference type="PROSITE" id="PS50850"/>
    </source>
</evidence>
<dbReference type="InterPro" id="IPR011701">
    <property type="entry name" value="MFS"/>
</dbReference>
<organism evidence="9 10">
    <name type="scientific">Neomoorella glycerini</name>
    <dbReference type="NCBI Taxonomy" id="55779"/>
    <lineage>
        <taxon>Bacteria</taxon>
        <taxon>Bacillati</taxon>
        <taxon>Bacillota</taxon>
        <taxon>Clostridia</taxon>
        <taxon>Neomoorellales</taxon>
        <taxon>Neomoorellaceae</taxon>
        <taxon>Neomoorella</taxon>
    </lineage>
</organism>
<evidence type="ECO:0000256" key="2">
    <source>
        <dbReference type="ARBA" id="ARBA00022448"/>
    </source>
</evidence>
<dbReference type="Pfam" id="PF07690">
    <property type="entry name" value="MFS_1"/>
    <property type="match status" value="1"/>
</dbReference>
<dbReference type="SUPFAM" id="SSF103473">
    <property type="entry name" value="MFS general substrate transporter"/>
    <property type="match status" value="1"/>
</dbReference>
<sequence length="390" mass="42152">MPRKWWIFITIYLGSLAATLNQFKVPPLMAVLMQALHLDVKVAGWLMSGFALAGFFLALPAGIFLRPYQLKSAGIAGLGALTAGALLGALAPGATLMLVGRVCEGMGLLTMGIVAPSLINAWFPPDERGLPMGIWATWVPAGSVLMLNLANPLYSLGDWRAVWWFGFIMALIAFLVFILIIELPDEFKENKTGSKQAIDWSEIITTWRSRDIWLLAFMFATFNFTIVAYNSWAPTYLKQTFALTPARAAFYTSLVHVGVIPANIVAGWLVNYLKSSRRVYIGGFIVYALAWITAFNLKPLTIIPFMLALGLVAGFIPTATFAAAPVAIGRQGRLPLANAAIMWGQNLGVLLGPVSLGQLLAAGIGWPAGSFLLVPVALLGLITGLLTRIK</sequence>
<feature type="transmembrane region" description="Helical" evidence="7">
    <location>
        <begin position="105"/>
        <end position="123"/>
    </location>
</feature>
<dbReference type="GO" id="GO:0005886">
    <property type="term" value="C:plasma membrane"/>
    <property type="evidence" value="ECO:0007669"/>
    <property type="project" value="UniProtKB-SubCell"/>
</dbReference>
<comment type="subcellular location">
    <subcellularLocation>
        <location evidence="1">Cell membrane</location>
        <topology evidence="1">Multi-pass membrane protein</topology>
    </subcellularLocation>
</comment>
<keyword evidence="3" id="KW-1003">Cell membrane</keyword>
<keyword evidence="6 7" id="KW-0472">Membrane</keyword>
<feature type="transmembrane region" description="Helical" evidence="7">
    <location>
        <begin position="279"/>
        <end position="297"/>
    </location>
</feature>
<dbReference type="AlphaFoldDB" id="A0A6I5ZNH2"/>
<dbReference type="InterPro" id="IPR036259">
    <property type="entry name" value="MFS_trans_sf"/>
</dbReference>
<evidence type="ECO:0000256" key="6">
    <source>
        <dbReference type="ARBA" id="ARBA00023136"/>
    </source>
</evidence>
<evidence type="ECO:0000313" key="9">
    <source>
        <dbReference type="EMBL" id="QGP91504.1"/>
    </source>
</evidence>
<proteinExistence type="predicted"/>
<feature type="transmembrane region" description="Helical" evidence="7">
    <location>
        <begin position="366"/>
        <end position="386"/>
    </location>
</feature>
<feature type="transmembrane region" description="Helical" evidence="7">
    <location>
        <begin position="77"/>
        <end position="99"/>
    </location>
</feature>
<feature type="transmembrane region" description="Helical" evidence="7">
    <location>
        <begin position="5"/>
        <end position="23"/>
    </location>
</feature>
<feature type="transmembrane region" description="Helical" evidence="7">
    <location>
        <begin position="212"/>
        <end position="229"/>
    </location>
</feature>
<accession>A0A6I5ZNH2</accession>
<evidence type="ECO:0000256" key="5">
    <source>
        <dbReference type="ARBA" id="ARBA00022989"/>
    </source>
</evidence>
<feature type="transmembrane region" description="Helical" evidence="7">
    <location>
        <begin position="43"/>
        <end position="65"/>
    </location>
</feature>
<dbReference type="Gene3D" id="1.20.1250.20">
    <property type="entry name" value="MFS general substrate transporter like domains"/>
    <property type="match status" value="2"/>
</dbReference>
<feature type="transmembrane region" description="Helical" evidence="7">
    <location>
        <begin position="130"/>
        <end position="150"/>
    </location>
</feature>
<evidence type="ECO:0000256" key="3">
    <source>
        <dbReference type="ARBA" id="ARBA00022475"/>
    </source>
</evidence>
<dbReference type="InterPro" id="IPR020846">
    <property type="entry name" value="MFS_dom"/>
</dbReference>
<evidence type="ECO:0000256" key="1">
    <source>
        <dbReference type="ARBA" id="ARBA00004651"/>
    </source>
</evidence>
<dbReference type="InterPro" id="IPR050189">
    <property type="entry name" value="MFS_Efflux_Transporters"/>
</dbReference>
<keyword evidence="4 7" id="KW-0812">Transmembrane</keyword>
<dbReference type="CDD" id="cd06174">
    <property type="entry name" value="MFS"/>
    <property type="match status" value="1"/>
</dbReference>
<evidence type="ECO:0000256" key="7">
    <source>
        <dbReference type="SAM" id="Phobius"/>
    </source>
</evidence>
<keyword evidence="2" id="KW-0813">Transport</keyword>
<dbReference type="PROSITE" id="PS50850">
    <property type="entry name" value="MFS"/>
    <property type="match status" value="1"/>
</dbReference>